<dbReference type="AlphaFoldDB" id="A0A1J5QBT6"/>
<dbReference type="InterPro" id="IPR005115">
    <property type="entry name" value="Gly_transporter"/>
</dbReference>
<evidence type="ECO:0000313" key="8">
    <source>
        <dbReference type="EMBL" id="OIQ77439.1"/>
    </source>
</evidence>
<feature type="transmembrane region" description="Helical" evidence="6">
    <location>
        <begin position="120"/>
        <end position="139"/>
    </location>
</feature>
<evidence type="ECO:0000256" key="4">
    <source>
        <dbReference type="ARBA" id="ARBA00022989"/>
    </source>
</evidence>
<keyword evidence="2" id="KW-1003">Cell membrane</keyword>
<evidence type="ECO:0000256" key="3">
    <source>
        <dbReference type="ARBA" id="ARBA00022692"/>
    </source>
</evidence>
<dbReference type="EMBL" id="MLJW01001615">
    <property type="protein sequence ID" value="OIQ77439.1"/>
    <property type="molecule type" value="Genomic_DNA"/>
</dbReference>
<evidence type="ECO:0000256" key="2">
    <source>
        <dbReference type="ARBA" id="ARBA00022475"/>
    </source>
</evidence>
<feature type="transmembrane region" description="Helical" evidence="6">
    <location>
        <begin position="64"/>
        <end position="80"/>
    </location>
</feature>
<keyword evidence="3 6" id="KW-0812">Transmembrane</keyword>
<dbReference type="PANTHER" id="PTHR30506:SF3">
    <property type="entry name" value="UPF0126 INNER MEMBRANE PROTEIN YADS-RELATED"/>
    <property type="match status" value="1"/>
</dbReference>
<feature type="transmembrane region" description="Helical" evidence="6">
    <location>
        <begin position="174"/>
        <end position="193"/>
    </location>
</feature>
<feature type="domain" description="Glycine transporter" evidence="7">
    <location>
        <begin position="94"/>
        <end position="163"/>
    </location>
</feature>
<evidence type="ECO:0000259" key="7">
    <source>
        <dbReference type="Pfam" id="PF03458"/>
    </source>
</evidence>
<dbReference type="PANTHER" id="PTHR30506">
    <property type="entry name" value="INNER MEMBRANE PROTEIN"/>
    <property type="match status" value="1"/>
</dbReference>
<accession>A0A1J5QBT6</accession>
<proteinExistence type="predicted"/>
<evidence type="ECO:0000256" key="5">
    <source>
        <dbReference type="ARBA" id="ARBA00023136"/>
    </source>
</evidence>
<dbReference type="GO" id="GO:0005886">
    <property type="term" value="C:plasma membrane"/>
    <property type="evidence" value="ECO:0007669"/>
    <property type="project" value="UniProtKB-SubCell"/>
</dbReference>
<organism evidence="8">
    <name type="scientific">mine drainage metagenome</name>
    <dbReference type="NCBI Taxonomy" id="410659"/>
    <lineage>
        <taxon>unclassified sequences</taxon>
        <taxon>metagenomes</taxon>
        <taxon>ecological metagenomes</taxon>
    </lineage>
</organism>
<dbReference type="Pfam" id="PF03458">
    <property type="entry name" value="Gly_transporter"/>
    <property type="match status" value="2"/>
</dbReference>
<name>A0A1J5QBT6_9ZZZZ</name>
<evidence type="ECO:0000256" key="6">
    <source>
        <dbReference type="SAM" id="Phobius"/>
    </source>
</evidence>
<feature type="domain" description="Glycine transporter" evidence="7">
    <location>
        <begin position="8"/>
        <end position="79"/>
    </location>
</feature>
<feature type="transmembrane region" description="Helical" evidence="6">
    <location>
        <begin position="92"/>
        <end position="108"/>
    </location>
</feature>
<keyword evidence="4 6" id="KW-1133">Transmembrane helix</keyword>
<reference evidence="8" key="1">
    <citation type="submission" date="2016-10" db="EMBL/GenBank/DDBJ databases">
        <title>Sequence of Gallionella enrichment culture.</title>
        <authorList>
            <person name="Poehlein A."/>
            <person name="Muehling M."/>
            <person name="Daniel R."/>
        </authorList>
    </citation>
    <scope>NUCLEOTIDE SEQUENCE</scope>
</reference>
<comment type="subcellular location">
    <subcellularLocation>
        <location evidence="1">Cell membrane</location>
        <topology evidence="1">Multi-pass membrane protein</topology>
    </subcellularLocation>
</comment>
<comment type="caution">
    <text evidence="8">The sequence shown here is derived from an EMBL/GenBank/DDBJ whole genome shotgun (WGS) entry which is preliminary data.</text>
</comment>
<protein>
    <recommendedName>
        <fullName evidence="7">Glycine transporter domain-containing protein</fullName>
    </recommendedName>
</protein>
<gene>
    <name evidence="8" type="ORF">GALL_408700</name>
</gene>
<evidence type="ECO:0000256" key="1">
    <source>
        <dbReference type="ARBA" id="ARBA00004651"/>
    </source>
</evidence>
<sequence>MAHPWFVLVDLLGTFAFALSGASASIEARLDAFGVFVVAYLTACGGGILRDLCLGAVPPAAISLWRYAAVALLAAALAAWPHSVLRRLRQPVLVFDAVGLGFFAVTGAQKAMLMSGNVEVAIVLGVATAVGGGLLRDVVLNRVPVVLQREIYASAAVLGAGIEVLGQLRGWAPALALSLGAGACAALRFLALWRHWRLPVPGAGG</sequence>
<keyword evidence="5 6" id="KW-0472">Membrane</keyword>